<name>A0ABV7YV20_9BACT</name>
<dbReference type="RefSeq" id="WP_379838018.1">
    <property type="nucleotide sequence ID" value="NZ_JBHRYQ010000001.1"/>
</dbReference>
<organism evidence="1 2">
    <name type="scientific">Lacihabitans lacunae</name>
    <dbReference type="NCBI Taxonomy" id="1028214"/>
    <lineage>
        <taxon>Bacteria</taxon>
        <taxon>Pseudomonadati</taxon>
        <taxon>Bacteroidota</taxon>
        <taxon>Cytophagia</taxon>
        <taxon>Cytophagales</taxon>
        <taxon>Leadbetterellaceae</taxon>
        <taxon>Lacihabitans</taxon>
    </lineage>
</organism>
<evidence type="ECO:0008006" key="3">
    <source>
        <dbReference type="Google" id="ProtNLM"/>
    </source>
</evidence>
<accession>A0ABV7YV20</accession>
<sequence length="532" mass="61801">MFSDYYQLRVYTKWSLNFQFDHVPTKNILILSSYYRNEITQKSQPLKVKNIDVFAESGKALYGKECRFLIEIKDEFGNYTEASLQLVTDKNEVLREIEIGQNGIGYFSFVPQFNLQYFLVLENKKVKLEILETGVILAADYLPIQNQWRVVIQKSEELEKLFVLAHLRGNVFFQKELDANTASTVFYIENDSFPKGIINLAVINDKNEVLSERVLSNSVDSLNAILDNAELEKPIVNTDNLYLKNVELISNRNILFNYQNIFGNKKMIYENEFGICFKGKVAGDLKKGKADKLKISLVVNPLQDSLGKQFIVAETDKEGMFEFKDLEFYGENELKLKCVAKGSAYNFKIEEDVTPTFLSQTRKIDWSKFDVTKKQKIDSVYIEILKESENKKSILLNETIVKAKKIEGDKNIKFKSEPSQVIYKDKIQRVNRFDDFFSQYINNRLTKYYLPKVVYYLDDNRVETSDQITMVYNSAIVYAEIHDGDADANMENANILVLFYTDLSNNPKVLKYLEKLDEEKSYSFTMNGYYSK</sequence>
<reference evidence="2" key="1">
    <citation type="journal article" date="2019" name="Int. J. Syst. Evol. Microbiol.">
        <title>The Global Catalogue of Microorganisms (GCM) 10K type strain sequencing project: providing services to taxonomists for standard genome sequencing and annotation.</title>
        <authorList>
            <consortium name="The Broad Institute Genomics Platform"/>
            <consortium name="The Broad Institute Genome Sequencing Center for Infectious Disease"/>
            <person name="Wu L."/>
            <person name="Ma J."/>
        </authorList>
    </citation>
    <scope>NUCLEOTIDE SEQUENCE [LARGE SCALE GENOMIC DNA]</scope>
    <source>
        <strain evidence="2">CECT 7956</strain>
    </source>
</reference>
<keyword evidence="2" id="KW-1185">Reference proteome</keyword>
<comment type="caution">
    <text evidence="1">The sequence shown here is derived from an EMBL/GenBank/DDBJ whole genome shotgun (WGS) entry which is preliminary data.</text>
</comment>
<dbReference type="EMBL" id="JBHRYQ010000001">
    <property type="protein sequence ID" value="MFC3811209.1"/>
    <property type="molecule type" value="Genomic_DNA"/>
</dbReference>
<gene>
    <name evidence="1" type="ORF">ACFOOI_11130</name>
</gene>
<dbReference type="Proteomes" id="UP001595616">
    <property type="component" value="Unassembled WGS sequence"/>
</dbReference>
<protein>
    <recommendedName>
        <fullName evidence="3">Carboxypeptidase regulatory-like domain-containing protein</fullName>
    </recommendedName>
</protein>
<evidence type="ECO:0000313" key="2">
    <source>
        <dbReference type="Proteomes" id="UP001595616"/>
    </source>
</evidence>
<evidence type="ECO:0000313" key="1">
    <source>
        <dbReference type="EMBL" id="MFC3811209.1"/>
    </source>
</evidence>
<proteinExistence type="predicted"/>